<dbReference type="GO" id="GO:0043682">
    <property type="term" value="F:P-type divalent copper transporter activity"/>
    <property type="evidence" value="ECO:0007669"/>
    <property type="project" value="TreeGrafter"/>
</dbReference>
<dbReference type="InterPro" id="IPR008250">
    <property type="entry name" value="ATPase_P-typ_transduc_dom_A_sf"/>
</dbReference>
<dbReference type="FunFam" id="2.70.150.10:FF:000020">
    <property type="entry name" value="Copper-exporting P-type ATPase A"/>
    <property type="match status" value="1"/>
</dbReference>
<keyword evidence="11 20" id="KW-0067">ATP-binding</keyword>
<dbReference type="GO" id="GO:0005507">
    <property type="term" value="F:copper ion binding"/>
    <property type="evidence" value="ECO:0007669"/>
    <property type="project" value="TreeGrafter"/>
</dbReference>
<dbReference type="AlphaFoldDB" id="A0A0G0MQY7"/>
<feature type="transmembrane region" description="Helical" evidence="20">
    <location>
        <begin position="156"/>
        <end position="179"/>
    </location>
</feature>
<dbReference type="Proteomes" id="UP000034235">
    <property type="component" value="Unassembled WGS sequence"/>
</dbReference>
<keyword evidence="7 20" id="KW-0812">Transmembrane</keyword>
<dbReference type="PROSITE" id="PS50846">
    <property type="entry name" value="HMA_2"/>
    <property type="match status" value="1"/>
</dbReference>
<dbReference type="SUPFAM" id="SSF56784">
    <property type="entry name" value="HAD-like"/>
    <property type="match status" value="1"/>
</dbReference>
<keyword evidence="6" id="KW-0597">Phosphoprotein</keyword>
<evidence type="ECO:0000256" key="9">
    <source>
        <dbReference type="ARBA" id="ARBA00022741"/>
    </source>
</evidence>
<feature type="transmembrane region" description="Helical" evidence="20">
    <location>
        <begin position="191"/>
        <end position="210"/>
    </location>
</feature>
<feature type="transmembrane region" description="Helical" evidence="20">
    <location>
        <begin position="717"/>
        <end position="739"/>
    </location>
</feature>
<evidence type="ECO:0000313" key="23">
    <source>
        <dbReference type="Proteomes" id="UP000034235"/>
    </source>
</evidence>
<evidence type="ECO:0000256" key="17">
    <source>
        <dbReference type="ARBA" id="ARBA00023136"/>
    </source>
</evidence>
<dbReference type="Pfam" id="PF00403">
    <property type="entry name" value="HMA"/>
    <property type="match status" value="1"/>
</dbReference>
<feature type="domain" description="HMA" evidence="21">
    <location>
        <begin position="4"/>
        <end position="70"/>
    </location>
</feature>
<dbReference type="EC" id="7.2.2.8" evidence="3"/>
<dbReference type="NCBIfam" id="TIGR01494">
    <property type="entry name" value="ATPase_P-type"/>
    <property type="match status" value="2"/>
</dbReference>
<gene>
    <name evidence="22" type="ORF">US86_C0001G0263</name>
</gene>
<organism evidence="22 23">
    <name type="scientific">Candidatus Daviesbacteria bacterium GW2011_GWA2_38_24</name>
    <dbReference type="NCBI Taxonomy" id="1618422"/>
    <lineage>
        <taxon>Bacteria</taxon>
        <taxon>Candidatus Daviesiibacteriota</taxon>
    </lineage>
</organism>
<dbReference type="PANTHER" id="PTHR43520:SF8">
    <property type="entry name" value="P-TYPE CU(+) TRANSPORTER"/>
    <property type="match status" value="1"/>
</dbReference>
<evidence type="ECO:0000256" key="12">
    <source>
        <dbReference type="ARBA" id="ARBA00022842"/>
    </source>
</evidence>
<keyword evidence="13" id="KW-1278">Translocase</keyword>
<feature type="transmembrane region" description="Helical" evidence="20">
    <location>
        <begin position="347"/>
        <end position="366"/>
    </location>
</feature>
<feature type="transmembrane region" description="Helical" evidence="20">
    <location>
        <begin position="125"/>
        <end position="144"/>
    </location>
</feature>
<evidence type="ECO:0000256" key="15">
    <source>
        <dbReference type="ARBA" id="ARBA00023008"/>
    </source>
</evidence>
<evidence type="ECO:0000256" key="6">
    <source>
        <dbReference type="ARBA" id="ARBA00022553"/>
    </source>
</evidence>
<dbReference type="InterPro" id="IPR017969">
    <property type="entry name" value="Heavy-metal-associated_CS"/>
</dbReference>
<feature type="transmembrane region" description="Helical" evidence="20">
    <location>
        <begin position="745"/>
        <end position="766"/>
    </location>
</feature>
<dbReference type="PROSITE" id="PS01047">
    <property type="entry name" value="HMA_1"/>
    <property type="match status" value="1"/>
</dbReference>
<evidence type="ECO:0000256" key="18">
    <source>
        <dbReference type="ARBA" id="ARBA00033239"/>
    </source>
</evidence>
<evidence type="ECO:0000256" key="5">
    <source>
        <dbReference type="ARBA" id="ARBA00022475"/>
    </source>
</evidence>
<dbReference type="SUPFAM" id="SSF81653">
    <property type="entry name" value="Calcium ATPase, transduction domain A"/>
    <property type="match status" value="1"/>
</dbReference>
<reference evidence="22 23" key="1">
    <citation type="journal article" date="2015" name="Nature">
        <title>rRNA introns, odd ribosomes, and small enigmatic genomes across a large radiation of phyla.</title>
        <authorList>
            <person name="Brown C.T."/>
            <person name="Hug L.A."/>
            <person name="Thomas B.C."/>
            <person name="Sharon I."/>
            <person name="Castelle C.J."/>
            <person name="Singh A."/>
            <person name="Wilkins M.J."/>
            <person name="Williams K.H."/>
            <person name="Banfield J.F."/>
        </authorList>
    </citation>
    <scope>NUCLEOTIDE SEQUENCE [LARGE SCALE GENOMIC DNA]</scope>
</reference>
<evidence type="ECO:0000256" key="2">
    <source>
        <dbReference type="ARBA" id="ARBA00006024"/>
    </source>
</evidence>
<evidence type="ECO:0000256" key="4">
    <source>
        <dbReference type="ARBA" id="ARBA00022448"/>
    </source>
</evidence>
<dbReference type="InterPro" id="IPR001757">
    <property type="entry name" value="P_typ_ATPase"/>
</dbReference>
<dbReference type="SFLD" id="SFLDS00003">
    <property type="entry name" value="Haloacid_Dehalogenase"/>
    <property type="match status" value="1"/>
</dbReference>
<dbReference type="InterPro" id="IPR036163">
    <property type="entry name" value="HMA_dom_sf"/>
</dbReference>
<evidence type="ECO:0000256" key="8">
    <source>
        <dbReference type="ARBA" id="ARBA00022723"/>
    </source>
</evidence>
<dbReference type="InterPro" id="IPR018303">
    <property type="entry name" value="ATPase_P-typ_P_site"/>
</dbReference>
<comment type="caution">
    <text evidence="22">The sequence shown here is derived from an EMBL/GenBank/DDBJ whole genome shotgun (WGS) entry which is preliminary data.</text>
</comment>
<comment type="similarity">
    <text evidence="2 20">Belongs to the cation transport ATPase (P-type) (TC 3.A.3) family. Type IB subfamily.</text>
</comment>
<dbReference type="GO" id="GO:0140581">
    <property type="term" value="F:P-type monovalent copper transporter activity"/>
    <property type="evidence" value="ECO:0007669"/>
    <property type="project" value="UniProtKB-EC"/>
</dbReference>
<keyword evidence="17 20" id="KW-0472">Membrane</keyword>
<dbReference type="SFLD" id="SFLDF00027">
    <property type="entry name" value="p-type_atpase"/>
    <property type="match status" value="1"/>
</dbReference>
<keyword evidence="5 20" id="KW-1003">Cell membrane</keyword>
<keyword evidence="9 20" id="KW-0547">Nucleotide-binding</keyword>
<dbReference type="InterPro" id="IPR044492">
    <property type="entry name" value="P_typ_ATPase_HD_dom"/>
</dbReference>
<comment type="subcellular location">
    <subcellularLocation>
        <location evidence="1">Cell membrane</location>
        <topology evidence="1">Multi-pass membrane protein</topology>
    </subcellularLocation>
</comment>
<dbReference type="FunFam" id="3.40.50.1000:FF:000144">
    <property type="entry name" value="copper-transporting ATPase 1 isoform X2"/>
    <property type="match status" value="1"/>
</dbReference>
<evidence type="ECO:0000256" key="13">
    <source>
        <dbReference type="ARBA" id="ARBA00022967"/>
    </source>
</evidence>
<dbReference type="NCBIfam" id="TIGR01525">
    <property type="entry name" value="ATPase-IB_hvy"/>
    <property type="match status" value="1"/>
</dbReference>
<dbReference type="Gene3D" id="3.40.50.1000">
    <property type="entry name" value="HAD superfamily/HAD-like"/>
    <property type="match status" value="1"/>
</dbReference>
<dbReference type="Gene3D" id="3.30.70.100">
    <property type="match status" value="1"/>
</dbReference>
<dbReference type="FunFam" id="3.30.70.100:FF:000005">
    <property type="entry name" value="Copper-exporting P-type ATPase A"/>
    <property type="match status" value="1"/>
</dbReference>
<evidence type="ECO:0000259" key="21">
    <source>
        <dbReference type="PROSITE" id="PS50846"/>
    </source>
</evidence>
<dbReference type="InterPro" id="IPR036412">
    <property type="entry name" value="HAD-like_sf"/>
</dbReference>
<dbReference type="SFLD" id="SFLDG00002">
    <property type="entry name" value="C1.7:_P-type_atpase_like"/>
    <property type="match status" value="1"/>
</dbReference>
<dbReference type="InterPro" id="IPR059000">
    <property type="entry name" value="ATPase_P-type_domA"/>
</dbReference>
<dbReference type="Pfam" id="PF00702">
    <property type="entry name" value="Hydrolase"/>
    <property type="match status" value="1"/>
</dbReference>
<dbReference type="Pfam" id="PF00122">
    <property type="entry name" value="E1-E2_ATPase"/>
    <property type="match status" value="1"/>
</dbReference>
<dbReference type="GO" id="GO:0005886">
    <property type="term" value="C:plasma membrane"/>
    <property type="evidence" value="ECO:0007669"/>
    <property type="project" value="UniProtKB-SubCell"/>
</dbReference>
<dbReference type="SUPFAM" id="SSF81665">
    <property type="entry name" value="Calcium ATPase, transmembrane domain M"/>
    <property type="match status" value="1"/>
</dbReference>
<evidence type="ECO:0000256" key="16">
    <source>
        <dbReference type="ARBA" id="ARBA00023065"/>
    </source>
</evidence>
<evidence type="ECO:0000256" key="1">
    <source>
        <dbReference type="ARBA" id="ARBA00004651"/>
    </source>
</evidence>
<comment type="catalytic activity">
    <reaction evidence="19">
        <text>Cu(+)(in) + ATP + H2O = Cu(+)(out) + ADP + phosphate + H(+)</text>
        <dbReference type="Rhea" id="RHEA:25792"/>
        <dbReference type="ChEBI" id="CHEBI:15377"/>
        <dbReference type="ChEBI" id="CHEBI:15378"/>
        <dbReference type="ChEBI" id="CHEBI:30616"/>
        <dbReference type="ChEBI" id="CHEBI:43474"/>
        <dbReference type="ChEBI" id="CHEBI:49552"/>
        <dbReference type="ChEBI" id="CHEBI:456216"/>
        <dbReference type="EC" id="7.2.2.8"/>
    </reaction>
</comment>
<dbReference type="GO" id="GO:0005524">
    <property type="term" value="F:ATP binding"/>
    <property type="evidence" value="ECO:0007669"/>
    <property type="project" value="UniProtKB-UniRule"/>
</dbReference>
<keyword evidence="12" id="KW-0460">Magnesium</keyword>
<dbReference type="InterPro" id="IPR006121">
    <property type="entry name" value="HMA_dom"/>
</dbReference>
<proteinExistence type="inferred from homology"/>
<keyword evidence="4" id="KW-0813">Transport</keyword>
<keyword evidence="16" id="KW-0406">Ion transport</keyword>
<keyword evidence="8 20" id="KW-0479">Metal-binding</keyword>
<dbReference type="InterPro" id="IPR023298">
    <property type="entry name" value="ATPase_P-typ_TM_dom_sf"/>
</dbReference>
<name>A0A0G0MQY7_9BACT</name>
<evidence type="ECO:0000256" key="10">
    <source>
        <dbReference type="ARBA" id="ARBA00022796"/>
    </source>
</evidence>
<evidence type="ECO:0000256" key="11">
    <source>
        <dbReference type="ARBA" id="ARBA00022840"/>
    </source>
</evidence>
<evidence type="ECO:0000256" key="3">
    <source>
        <dbReference type="ARBA" id="ARBA00012517"/>
    </source>
</evidence>
<dbReference type="CDD" id="cd00371">
    <property type="entry name" value="HMA"/>
    <property type="match status" value="1"/>
</dbReference>
<keyword evidence="10" id="KW-0187">Copper transport</keyword>
<dbReference type="Gene3D" id="3.40.1110.10">
    <property type="entry name" value="Calcium-transporting ATPase, cytoplasmic domain N"/>
    <property type="match status" value="1"/>
</dbReference>
<dbReference type="PATRIC" id="fig|1618422.5.peg.267"/>
<evidence type="ECO:0000256" key="20">
    <source>
        <dbReference type="RuleBase" id="RU362081"/>
    </source>
</evidence>
<keyword evidence="14 20" id="KW-1133">Transmembrane helix</keyword>
<dbReference type="PANTHER" id="PTHR43520">
    <property type="entry name" value="ATP7, ISOFORM B"/>
    <property type="match status" value="1"/>
</dbReference>
<dbReference type="InterPro" id="IPR027256">
    <property type="entry name" value="P-typ_ATPase_IB"/>
</dbReference>
<dbReference type="GO" id="GO:0016887">
    <property type="term" value="F:ATP hydrolysis activity"/>
    <property type="evidence" value="ECO:0007669"/>
    <property type="project" value="InterPro"/>
</dbReference>
<dbReference type="GO" id="GO:0055070">
    <property type="term" value="P:copper ion homeostasis"/>
    <property type="evidence" value="ECO:0007669"/>
    <property type="project" value="TreeGrafter"/>
</dbReference>
<evidence type="ECO:0000313" key="22">
    <source>
        <dbReference type="EMBL" id="KKQ67336.1"/>
    </source>
</evidence>
<evidence type="ECO:0000256" key="14">
    <source>
        <dbReference type="ARBA" id="ARBA00022989"/>
    </source>
</evidence>
<keyword evidence="15" id="KW-0186">Copper</keyword>
<accession>A0A0G0MQY7</accession>
<dbReference type="InterPro" id="IPR023299">
    <property type="entry name" value="ATPase_P-typ_cyto_dom_N"/>
</dbReference>
<dbReference type="PRINTS" id="PR00119">
    <property type="entry name" value="CATATPASE"/>
</dbReference>
<feature type="transmembrane region" description="Helical" evidence="20">
    <location>
        <begin position="92"/>
        <end position="113"/>
    </location>
</feature>
<dbReference type="Gene3D" id="2.70.150.10">
    <property type="entry name" value="Calcium-transporting ATPase, cytoplasmic transduction domain A"/>
    <property type="match status" value="1"/>
</dbReference>
<dbReference type="SUPFAM" id="SSF55008">
    <property type="entry name" value="HMA, heavy metal-associated domain"/>
    <property type="match status" value="1"/>
</dbReference>
<dbReference type="PROSITE" id="PS00154">
    <property type="entry name" value="ATPASE_E1_E2"/>
    <property type="match status" value="1"/>
</dbReference>
<dbReference type="PRINTS" id="PR00943">
    <property type="entry name" value="CUATPASE"/>
</dbReference>
<dbReference type="EMBL" id="LBUP01000001">
    <property type="protein sequence ID" value="KKQ67336.1"/>
    <property type="molecule type" value="Genomic_DNA"/>
</dbReference>
<protein>
    <recommendedName>
        <fullName evidence="3">P-type Cu(+) transporter</fullName>
        <ecNumber evidence="3">7.2.2.8</ecNumber>
    </recommendedName>
    <alternativeName>
        <fullName evidence="18">Cu(+)-exporting ATPase</fullName>
    </alternativeName>
</protein>
<dbReference type="CDD" id="cd02094">
    <property type="entry name" value="P-type_ATPase_Cu-like"/>
    <property type="match status" value="1"/>
</dbReference>
<evidence type="ECO:0000256" key="7">
    <source>
        <dbReference type="ARBA" id="ARBA00022692"/>
    </source>
</evidence>
<evidence type="ECO:0000256" key="19">
    <source>
        <dbReference type="ARBA" id="ARBA00049289"/>
    </source>
</evidence>
<dbReference type="InterPro" id="IPR023214">
    <property type="entry name" value="HAD_sf"/>
</dbReference>
<sequence>MSEKKLTFGIKGMTCASCVRVLEKTLSRIEGVSSATVNFATEQATVVYDPEKVDPKNFESEVANVGYKALVEGGAEDVDEQKKEKQKELNSLRNKVVVSLILGGLILWGSFPGLMDTAPAILQNFWVQLILATPVQFWAGLGFYKATIPALRHRTANMDTLVAIGTTVAYGYSAFVTVFPEIVKSIGMDPFPYFDVATIIIGLILLGRYFEAKAKAGTSEAIKKLIGLQAKTARVLRGGKEVDIPIDQVIIGDIVRVRPGEKIPVDGVIVEGESSIDESMVTGESLPVDKNKGDTVVGATINRTGTFNFRATKVGQETMLAQIIRLVQEAQGSKAPIQRIADLVSSYFVPIVIMLAIVTFVIWYDFGPAPALLFSLLNTVAVLIIACPCAMGLATPTAIMVGTGKGAENGILIKDAESLETAHKLNSVIFDKTGTLTKGKPEITDIMVVNPGVIAIPTLRRGKQSQKDRRADARDDVLRLAASIEKGSEHSLAEAIVKAAEEQKIEVLPVTQFKAIAGHGVEGVVDGKQIFLGNRKLMERENVTINSYISQIEKLESEGKTVMMLAASPYHPERSEGSQLAGLIAVADTVKETAREGVEALQKLGIEVAMITGDNQRTANAIAKKVGIKRVFAEVLPDQKEAEVRKIQQEGKVVAMVGDGINDAPALAAADIGIAMGTGTDVAIEAADITLINKDLRSVAQAINLSKKTMRTIKLNLFWAFGYNVSLIPVAMGILYPFFGILLNPIFASIAMATSSISVVFNSLLLKRFKI</sequence>
<feature type="transmembrane region" description="Helical" evidence="20">
    <location>
        <begin position="372"/>
        <end position="395"/>
    </location>
</feature>